<keyword evidence="2" id="KW-0031">Aminopeptidase</keyword>
<feature type="binding site" evidence="8">
    <location>
        <position position="313"/>
    </location>
    <ligand>
        <name>Zn(2+)</name>
        <dbReference type="ChEBI" id="CHEBI:29105"/>
        <label>2</label>
    </ligand>
</feature>
<feature type="active site" description="Proton acceptor" evidence="7">
    <location>
        <position position="202"/>
    </location>
</feature>
<dbReference type="SUPFAM" id="SSF53187">
    <property type="entry name" value="Zn-dependent exopeptidases"/>
    <property type="match status" value="1"/>
</dbReference>
<reference evidence="9" key="1">
    <citation type="submission" date="2020-10" db="EMBL/GenBank/DDBJ databases">
        <authorList>
            <person name="Gilroy R."/>
        </authorList>
    </citation>
    <scope>NUCLEOTIDE SEQUENCE</scope>
    <source>
        <strain evidence="9">ChiSjej1B19-3389</strain>
    </source>
</reference>
<dbReference type="GO" id="GO:0006508">
    <property type="term" value="P:proteolysis"/>
    <property type="evidence" value="ECO:0007669"/>
    <property type="project" value="UniProtKB-KW"/>
</dbReference>
<dbReference type="Pfam" id="PF05343">
    <property type="entry name" value="Peptidase_M42"/>
    <property type="match status" value="1"/>
</dbReference>
<feature type="binding site" evidence="8">
    <location>
        <position position="174"/>
    </location>
    <ligand>
        <name>Zn(2+)</name>
        <dbReference type="ChEBI" id="CHEBI:29105"/>
        <label>2</label>
    </ligand>
</feature>
<dbReference type="SUPFAM" id="SSF101821">
    <property type="entry name" value="Aminopeptidase/glucanase lid domain"/>
    <property type="match status" value="1"/>
</dbReference>
<dbReference type="InterPro" id="IPR008007">
    <property type="entry name" value="Peptidase_M42"/>
</dbReference>
<sequence>MMDLKLLEELCLANGVSGDEEQVRKIIFSAVSPYADHIETDAMGNLLVFKKGERSPKRKLMLSAHMDEVGFIVIDITTDGMLKVEQVGGIDRRVICGKAVTVGESKVKGVFGIKPVHLSGTEEKEKIPSMEKMYVDIGAESREQALCFVNVGDYVVFDTPFLCRDGRIFAKALDDRAGCLVLIEMLKQRLAYDMHFSFLVQEEVGLRGAAAAAYTVEPYAGIVVESTTAADTAGVDSSRQVCRLGEGAVVSFMDRRTIYDKDYYKLALHCGQHAGVKVQLKQAVTGGNDAGAIHCSRGGVRTIAISLPCRYIHSGTSIITVEDLEAVYQTVFLTAEKIAGDETV</sequence>
<dbReference type="Gene3D" id="2.40.30.40">
    <property type="entry name" value="Peptidase M42, domain 2"/>
    <property type="match status" value="1"/>
</dbReference>
<dbReference type="PIRSF" id="PIRSF001123">
    <property type="entry name" value="PepA_GA"/>
    <property type="match status" value="1"/>
</dbReference>
<keyword evidence="4 8" id="KW-0479">Metal-binding</keyword>
<dbReference type="GO" id="GO:0004177">
    <property type="term" value="F:aminopeptidase activity"/>
    <property type="evidence" value="ECO:0007669"/>
    <property type="project" value="UniProtKB-UniRule"/>
</dbReference>
<evidence type="ECO:0000256" key="4">
    <source>
        <dbReference type="ARBA" id="ARBA00022723"/>
    </source>
</evidence>
<feature type="binding site" evidence="8">
    <location>
        <position position="203"/>
    </location>
    <ligand>
        <name>Zn(2+)</name>
        <dbReference type="ChEBI" id="CHEBI:29105"/>
        <label>2</label>
    </ligand>
</feature>
<evidence type="ECO:0000256" key="1">
    <source>
        <dbReference type="ARBA" id="ARBA00006272"/>
    </source>
</evidence>
<proteinExistence type="inferred from homology"/>
<evidence type="ECO:0000256" key="6">
    <source>
        <dbReference type="PIRNR" id="PIRNR001123"/>
    </source>
</evidence>
<dbReference type="Proteomes" id="UP000886787">
    <property type="component" value="Unassembled WGS sequence"/>
</dbReference>
<evidence type="ECO:0000256" key="2">
    <source>
        <dbReference type="ARBA" id="ARBA00022438"/>
    </source>
</evidence>
<accession>A0A9D0ZH25</accession>
<keyword evidence="3" id="KW-0645">Protease</keyword>
<evidence type="ECO:0000256" key="3">
    <source>
        <dbReference type="ARBA" id="ARBA00022670"/>
    </source>
</evidence>
<dbReference type="InterPro" id="IPR023367">
    <property type="entry name" value="Peptidase_M42_dom2"/>
</dbReference>
<feature type="binding site" evidence="8">
    <location>
        <position position="225"/>
    </location>
    <ligand>
        <name>Zn(2+)</name>
        <dbReference type="ChEBI" id="CHEBI:29105"/>
        <label>1</label>
    </ligand>
</feature>
<dbReference type="InterPro" id="IPR051464">
    <property type="entry name" value="Peptidase_M42_aminopept"/>
</dbReference>
<gene>
    <name evidence="9" type="ORF">IAD32_02735</name>
</gene>
<dbReference type="EMBL" id="DVFW01000018">
    <property type="protein sequence ID" value="HIQ80184.1"/>
    <property type="molecule type" value="Genomic_DNA"/>
</dbReference>
<keyword evidence="5" id="KW-0378">Hydrolase</keyword>
<evidence type="ECO:0000313" key="10">
    <source>
        <dbReference type="Proteomes" id="UP000886787"/>
    </source>
</evidence>
<dbReference type="PANTHER" id="PTHR32481">
    <property type="entry name" value="AMINOPEPTIDASE"/>
    <property type="match status" value="1"/>
</dbReference>
<dbReference type="Gene3D" id="3.40.630.10">
    <property type="entry name" value="Zn peptidases"/>
    <property type="match status" value="1"/>
</dbReference>
<comment type="similarity">
    <text evidence="1 6">Belongs to the peptidase M42 family.</text>
</comment>
<feature type="binding site" evidence="8">
    <location>
        <position position="65"/>
    </location>
    <ligand>
        <name>Zn(2+)</name>
        <dbReference type="ChEBI" id="CHEBI:29105"/>
        <label>1</label>
    </ligand>
</feature>
<evidence type="ECO:0000256" key="5">
    <source>
        <dbReference type="ARBA" id="ARBA00022801"/>
    </source>
</evidence>
<evidence type="ECO:0000313" key="9">
    <source>
        <dbReference type="EMBL" id="HIQ80184.1"/>
    </source>
</evidence>
<organism evidence="9 10">
    <name type="scientific">Candidatus Scatavimonas merdigallinarum</name>
    <dbReference type="NCBI Taxonomy" id="2840914"/>
    <lineage>
        <taxon>Bacteria</taxon>
        <taxon>Bacillati</taxon>
        <taxon>Bacillota</taxon>
        <taxon>Clostridia</taxon>
        <taxon>Eubacteriales</taxon>
        <taxon>Oscillospiraceae</taxon>
        <taxon>Oscillospiraceae incertae sedis</taxon>
        <taxon>Candidatus Scatavimonas</taxon>
    </lineage>
</organism>
<comment type="caution">
    <text evidence="9">The sequence shown here is derived from an EMBL/GenBank/DDBJ whole genome shotgun (WGS) entry which is preliminary data.</text>
</comment>
<feature type="binding site" evidence="8">
    <location>
        <position position="174"/>
    </location>
    <ligand>
        <name>Zn(2+)</name>
        <dbReference type="ChEBI" id="CHEBI:29105"/>
        <label>1</label>
    </ligand>
</feature>
<name>A0A9D0ZH25_9FIRM</name>
<evidence type="ECO:0000256" key="8">
    <source>
        <dbReference type="PIRSR" id="PIRSR001123-2"/>
    </source>
</evidence>
<evidence type="ECO:0000256" key="7">
    <source>
        <dbReference type="PIRSR" id="PIRSR001123-1"/>
    </source>
</evidence>
<dbReference type="AlphaFoldDB" id="A0A9D0ZH25"/>
<dbReference type="PANTHER" id="PTHR32481:SF5">
    <property type="entry name" value="ENDOGLUCANASE"/>
    <property type="match status" value="1"/>
</dbReference>
<dbReference type="GO" id="GO:0046872">
    <property type="term" value="F:metal ion binding"/>
    <property type="evidence" value="ECO:0007669"/>
    <property type="project" value="UniProtKB-UniRule"/>
</dbReference>
<protein>
    <submittedName>
        <fullName evidence="9">M42 family peptidase</fullName>
    </submittedName>
</protein>
<comment type="cofactor">
    <cofactor evidence="8">
        <name>a divalent metal cation</name>
        <dbReference type="ChEBI" id="CHEBI:60240"/>
    </cofactor>
    <text evidence="8">Binds 2 divalent metal cations per subunit.</text>
</comment>
<reference evidence="9" key="2">
    <citation type="journal article" date="2021" name="PeerJ">
        <title>Extensive microbial diversity within the chicken gut microbiome revealed by metagenomics and culture.</title>
        <authorList>
            <person name="Gilroy R."/>
            <person name="Ravi A."/>
            <person name="Getino M."/>
            <person name="Pursley I."/>
            <person name="Horton D.L."/>
            <person name="Alikhan N.F."/>
            <person name="Baker D."/>
            <person name="Gharbi K."/>
            <person name="Hall N."/>
            <person name="Watson M."/>
            <person name="Adriaenssens E.M."/>
            <person name="Foster-Nyarko E."/>
            <person name="Jarju S."/>
            <person name="Secka A."/>
            <person name="Antonio M."/>
            <person name="Oren A."/>
            <person name="Chaudhuri R.R."/>
            <person name="La Ragione R."/>
            <person name="Hildebrand F."/>
            <person name="Pallen M.J."/>
        </authorList>
    </citation>
    <scope>NUCLEOTIDE SEQUENCE</scope>
    <source>
        <strain evidence="9">ChiSjej1B19-3389</strain>
    </source>
</reference>